<dbReference type="PANTHER" id="PTHR40465">
    <property type="entry name" value="CHROMOSOME 1, WHOLE GENOME SHOTGUN SEQUENCE"/>
    <property type="match status" value="1"/>
</dbReference>
<dbReference type="STRING" id="686832.A0A0C3C478"/>
<feature type="region of interest" description="Disordered" evidence="1">
    <location>
        <begin position="312"/>
        <end position="357"/>
    </location>
</feature>
<dbReference type="PROSITE" id="PS51257">
    <property type="entry name" value="PROKAR_LIPOPROTEIN"/>
    <property type="match status" value="1"/>
</dbReference>
<keyword evidence="5" id="KW-1185">Reference proteome</keyword>
<feature type="compositionally biased region" description="Basic and acidic residues" evidence="1">
    <location>
        <begin position="348"/>
        <end position="357"/>
    </location>
</feature>
<evidence type="ECO:0000256" key="2">
    <source>
        <dbReference type="SAM" id="Phobius"/>
    </source>
</evidence>
<name>A0A0C3C478_HEBCY</name>
<dbReference type="Proteomes" id="UP000053424">
    <property type="component" value="Unassembled WGS sequence"/>
</dbReference>
<keyword evidence="2" id="KW-0812">Transmembrane</keyword>
<dbReference type="PANTHER" id="PTHR40465:SF1">
    <property type="entry name" value="DUF6534 DOMAIN-CONTAINING PROTEIN"/>
    <property type="match status" value="1"/>
</dbReference>
<keyword evidence="2" id="KW-1133">Transmembrane helix</keyword>
<proteinExistence type="predicted"/>
<feature type="transmembrane region" description="Helical" evidence="2">
    <location>
        <begin position="111"/>
        <end position="130"/>
    </location>
</feature>
<dbReference type="AlphaFoldDB" id="A0A0C3C478"/>
<feature type="transmembrane region" description="Helical" evidence="2">
    <location>
        <begin position="48"/>
        <end position="72"/>
    </location>
</feature>
<feature type="transmembrane region" description="Helical" evidence="2">
    <location>
        <begin position="12"/>
        <end position="36"/>
    </location>
</feature>
<feature type="transmembrane region" description="Helical" evidence="2">
    <location>
        <begin position="239"/>
        <end position="260"/>
    </location>
</feature>
<evidence type="ECO:0000259" key="3">
    <source>
        <dbReference type="Pfam" id="PF20152"/>
    </source>
</evidence>
<reference evidence="4 5" key="1">
    <citation type="submission" date="2014-04" db="EMBL/GenBank/DDBJ databases">
        <authorList>
            <consortium name="DOE Joint Genome Institute"/>
            <person name="Kuo A."/>
            <person name="Gay G."/>
            <person name="Dore J."/>
            <person name="Kohler A."/>
            <person name="Nagy L.G."/>
            <person name="Floudas D."/>
            <person name="Copeland A."/>
            <person name="Barry K.W."/>
            <person name="Cichocki N."/>
            <person name="Veneault-Fourrey C."/>
            <person name="LaButti K."/>
            <person name="Lindquist E.A."/>
            <person name="Lipzen A."/>
            <person name="Lundell T."/>
            <person name="Morin E."/>
            <person name="Murat C."/>
            <person name="Sun H."/>
            <person name="Tunlid A."/>
            <person name="Henrissat B."/>
            <person name="Grigoriev I.V."/>
            <person name="Hibbett D.S."/>
            <person name="Martin F."/>
            <person name="Nordberg H.P."/>
            <person name="Cantor M.N."/>
            <person name="Hua S.X."/>
        </authorList>
    </citation>
    <scope>NUCLEOTIDE SEQUENCE [LARGE SCALE GENOMIC DNA]</scope>
    <source>
        <strain evidence="5">h7</strain>
    </source>
</reference>
<feature type="transmembrane region" description="Helical" evidence="2">
    <location>
        <begin position="198"/>
        <end position="219"/>
    </location>
</feature>
<feature type="transmembrane region" description="Helical" evidence="2">
    <location>
        <begin position="266"/>
        <end position="286"/>
    </location>
</feature>
<evidence type="ECO:0000313" key="5">
    <source>
        <dbReference type="Proteomes" id="UP000053424"/>
    </source>
</evidence>
<dbReference type="HOGENOM" id="CLU_046025_5_3_1"/>
<organism evidence="4 5">
    <name type="scientific">Hebeloma cylindrosporum</name>
    <dbReference type="NCBI Taxonomy" id="76867"/>
    <lineage>
        <taxon>Eukaryota</taxon>
        <taxon>Fungi</taxon>
        <taxon>Dikarya</taxon>
        <taxon>Basidiomycota</taxon>
        <taxon>Agaricomycotina</taxon>
        <taxon>Agaricomycetes</taxon>
        <taxon>Agaricomycetidae</taxon>
        <taxon>Agaricales</taxon>
        <taxon>Agaricineae</taxon>
        <taxon>Hymenogastraceae</taxon>
        <taxon>Hebeloma</taxon>
    </lineage>
</organism>
<accession>A0A0C3C478</accession>
<feature type="transmembrane region" description="Helical" evidence="2">
    <location>
        <begin position="158"/>
        <end position="178"/>
    </location>
</feature>
<dbReference type="EMBL" id="KN831791">
    <property type="protein sequence ID" value="KIM38406.1"/>
    <property type="molecule type" value="Genomic_DNA"/>
</dbReference>
<gene>
    <name evidence="4" type="ORF">M413DRAFT_30232</name>
</gene>
<sequence length="409" mass="45904">MKVPVTLDDTLGAALLGVVISCILFGIAIVQTHLYYYNFPKDWMLQKASVGVLMALATLHMVFTIHALYYYLIVNFGNPEGLDTIVWFVFQRFLEFVLIQTHVNRSFKLQVLFNTLIVFLVQGLYAVRIWKRKFSFDMNFNTRSSTEATKVGKHFSRFLPAVVGFTVACGWGVGFLLIDKAYEETTFSNLSAMSPFIYMAFTTATAIDAILASAMCYYLNWGRSPFIGTSNKIVTVMRYVLITGFLTSACSLSTLMTYALMPDNMIFIGIDFLLPNIYVNSYFALLNARKSINEQQPASLDVSKMLNVKADSTLPTDSGHRTSIDDQTNPDGIPPPATRLTSNFSNRYDPEKETASQSLERIDSMIRTTAEFVQAAGTNDFGYPIYTVDVGLSCGVVGYFNLWRSNMKR</sequence>
<keyword evidence="2" id="KW-0472">Membrane</keyword>
<evidence type="ECO:0000256" key="1">
    <source>
        <dbReference type="SAM" id="MobiDB-lite"/>
    </source>
</evidence>
<feature type="domain" description="DUF6534" evidence="3">
    <location>
        <begin position="204"/>
        <end position="291"/>
    </location>
</feature>
<dbReference type="Pfam" id="PF20152">
    <property type="entry name" value="DUF6534"/>
    <property type="match status" value="1"/>
</dbReference>
<dbReference type="OrthoDB" id="2535105at2759"/>
<evidence type="ECO:0000313" key="4">
    <source>
        <dbReference type="EMBL" id="KIM38406.1"/>
    </source>
</evidence>
<dbReference type="InterPro" id="IPR045339">
    <property type="entry name" value="DUF6534"/>
</dbReference>
<reference evidence="5" key="2">
    <citation type="submission" date="2015-01" db="EMBL/GenBank/DDBJ databases">
        <title>Evolutionary Origins and Diversification of the Mycorrhizal Mutualists.</title>
        <authorList>
            <consortium name="DOE Joint Genome Institute"/>
            <consortium name="Mycorrhizal Genomics Consortium"/>
            <person name="Kohler A."/>
            <person name="Kuo A."/>
            <person name="Nagy L.G."/>
            <person name="Floudas D."/>
            <person name="Copeland A."/>
            <person name="Barry K.W."/>
            <person name="Cichocki N."/>
            <person name="Veneault-Fourrey C."/>
            <person name="LaButti K."/>
            <person name="Lindquist E.A."/>
            <person name="Lipzen A."/>
            <person name="Lundell T."/>
            <person name="Morin E."/>
            <person name="Murat C."/>
            <person name="Riley R."/>
            <person name="Ohm R."/>
            <person name="Sun H."/>
            <person name="Tunlid A."/>
            <person name="Henrissat B."/>
            <person name="Grigoriev I.V."/>
            <person name="Hibbett D.S."/>
            <person name="Martin F."/>
        </authorList>
    </citation>
    <scope>NUCLEOTIDE SEQUENCE [LARGE SCALE GENOMIC DNA]</scope>
    <source>
        <strain evidence="5">h7</strain>
    </source>
</reference>
<protein>
    <recommendedName>
        <fullName evidence="3">DUF6534 domain-containing protein</fullName>
    </recommendedName>
</protein>